<comment type="caution">
    <text evidence="5">The sequence shown here is derived from an EMBL/GenBank/DDBJ whole genome shotgun (WGS) entry which is preliminary data.</text>
</comment>
<dbReference type="RefSeq" id="WP_346140878.1">
    <property type="nucleotide sequence ID" value="NZ_BAAAUA010000002.1"/>
</dbReference>
<evidence type="ECO:0000259" key="4">
    <source>
        <dbReference type="PROSITE" id="PS51371"/>
    </source>
</evidence>
<dbReference type="InterPro" id="IPR007055">
    <property type="entry name" value="BON_dom"/>
</dbReference>
<evidence type="ECO:0000313" key="5">
    <source>
        <dbReference type="EMBL" id="MFC5639953.1"/>
    </source>
</evidence>
<feature type="domain" description="CBS" evidence="4">
    <location>
        <begin position="91"/>
        <end position="147"/>
    </location>
</feature>
<evidence type="ECO:0000259" key="3">
    <source>
        <dbReference type="PROSITE" id="PS50914"/>
    </source>
</evidence>
<dbReference type="Pfam" id="PF04972">
    <property type="entry name" value="BON"/>
    <property type="match status" value="1"/>
</dbReference>
<dbReference type="Gene3D" id="3.10.580.10">
    <property type="entry name" value="CBS-domain"/>
    <property type="match status" value="1"/>
</dbReference>
<feature type="domain" description="BON" evidence="3">
    <location>
        <begin position="144"/>
        <end position="213"/>
    </location>
</feature>
<dbReference type="InterPro" id="IPR046342">
    <property type="entry name" value="CBS_dom_sf"/>
</dbReference>
<feature type="domain" description="CBS" evidence="4">
    <location>
        <begin position="10"/>
        <end position="70"/>
    </location>
</feature>
<proteinExistence type="predicted"/>
<name>A0ABW0V3K1_9ACTN</name>
<dbReference type="PIRSF" id="PIRSF036990">
    <property type="entry name" value="UCP036990_CBS_BON"/>
    <property type="match status" value="1"/>
</dbReference>
<dbReference type="InterPro" id="IPR014004">
    <property type="entry name" value="Transpt-assoc_nodulatn_dom_bac"/>
</dbReference>
<dbReference type="InterPro" id="IPR017080">
    <property type="entry name" value="UCP036990_CBS_BON"/>
</dbReference>
<dbReference type="SMART" id="SM00749">
    <property type="entry name" value="BON"/>
    <property type="match status" value="1"/>
</dbReference>
<dbReference type="Pfam" id="PF00571">
    <property type="entry name" value="CBS"/>
    <property type="match status" value="2"/>
</dbReference>
<sequence length="238" mass="26148">MQHCTVGDVMTRDVVVAHPETTFKEIAALFHRRGITAVPVVDELDRPVGLVSEADLIRKEAGLLGEDHRSARWVHPHGPYLAGPALAEELMTSPVVTGRADWSLVKTARVMDRRKLKRLPVIDQGGRLTGIVSRADVLRPFLREDASIRAEITHDILLETLWQPADAVDVSVEDGVVTLTGTVERKSLVPILERMCRSLDGVVAVRQTLGYETDDTRVDTAAQSAVRGIIGSHSAHHR</sequence>
<dbReference type="PROSITE" id="PS51371">
    <property type="entry name" value="CBS"/>
    <property type="match status" value="2"/>
</dbReference>
<dbReference type="CDD" id="cd04586">
    <property type="entry name" value="CBS_pair_BON_assoc"/>
    <property type="match status" value="1"/>
</dbReference>
<keyword evidence="1 2" id="KW-0129">CBS domain</keyword>
<accession>A0ABW0V3K1</accession>
<evidence type="ECO:0000256" key="2">
    <source>
        <dbReference type="PROSITE-ProRule" id="PRU00703"/>
    </source>
</evidence>
<evidence type="ECO:0000313" key="6">
    <source>
        <dbReference type="Proteomes" id="UP001596066"/>
    </source>
</evidence>
<dbReference type="InterPro" id="IPR000644">
    <property type="entry name" value="CBS_dom"/>
</dbReference>
<protein>
    <submittedName>
        <fullName evidence="5">CBS domain-containing protein</fullName>
    </submittedName>
</protein>
<organism evidence="5 6">
    <name type="scientific">Kitasatospora cinereorecta</name>
    <dbReference type="NCBI Taxonomy" id="285560"/>
    <lineage>
        <taxon>Bacteria</taxon>
        <taxon>Bacillati</taxon>
        <taxon>Actinomycetota</taxon>
        <taxon>Actinomycetes</taxon>
        <taxon>Kitasatosporales</taxon>
        <taxon>Streptomycetaceae</taxon>
        <taxon>Kitasatospora</taxon>
    </lineage>
</organism>
<keyword evidence="6" id="KW-1185">Reference proteome</keyword>
<dbReference type="SUPFAM" id="SSF54631">
    <property type="entry name" value="CBS-domain pair"/>
    <property type="match status" value="1"/>
</dbReference>
<dbReference type="EMBL" id="JBHSOC010000001">
    <property type="protein sequence ID" value="MFC5639953.1"/>
    <property type="molecule type" value="Genomic_DNA"/>
</dbReference>
<dbReference type="SMART" id="SM00116">
    <property type="entry name" value="CBS"/>
    <property type="match status" value="2"/>
</dbReference>
<evidence type="ECO:0000256" key="1">
    <source>
        <dbReference type="ARBA" id="ARBA00023122"/>
    </source>
</evidence>
<dbReference type="Proteomes" id="UP001596066">
    <property type="component" value="Unassembled WGS sequence"/>
</dbReference>
<dbReference type="PROSITE" id="PS50914">
    <property type="entry name" value="BON"/>
    <property type="match status" value="1"/>
</dbReference>
<dbReference type="PANTHER" id="PTHR43080:SF29">
    <property type="entry name" value="OS02G0818000 PROTEIN"/>
    <property type="match status" value="1"/>
</dbReference>
<dbReference type="InterPro" id="IPR051257">
    <property type="entry name" value="Diverse_CBS-Domain"/>
</dbReference>
<gene>
    <name evidence="5" type="ORF">ACFPZF_01090</name>
</gene>
<reference evidence="6" key="1">
    <citation type="journal article" date="2019" name="Int. J. Syst. Evol. Microbiol.">
        <title>The Global Catalogue of Microorganisms (GCM) 10K type strain sequencing project: providing services to taxonomists for standard genome sequencing and annotation.</title>
        <authorList>
            <consortium name="The Broad Institute Genomics Platform"/>
            <consortium name="The Broad Institute Genome Sequencing Center for Infectious Disease"/>
            <person name="Wu L."/>
            <person name="Ma J."/>
        </authorList>
    </citation>
    <scope>NUCLEOTIDE SEQUENCE [LARGE SCALE GENOMIC DNA]</scope>
    <source>
        <strain evidence="6">CGMCC 4.1622</strain>
    </source>
</reference>
<dbReference type="Gene3D" id="3.30.1340.30">
    <property type="match status" value="1"/>
</dbReference>
<dbReference type="PANTHER" id="PTHR43080">
    <property type="entry name" value="CBS DOMAIN-CONTAINING PROTEIN CBSX3, MITOCHONDRIAL"/>
    <property type="match status" value="1"/>
</dbReference>